<sequence>MGKAEESFDCEVWRKEVRESVWGVINAPTN</sequence>
<accession>A0A392V4F6</accession>
<feature type="non-terminal residue" evidence="1">
    <location>
        <position position="30"/>
    </location>
</feature>
<dbReference type="Proteomes" id="UP000265520">
    <property type="component" value="Unassembled WGS sequence"/>
</dbReference>
<evidence type="ECO:0000313" key="2">
    <source>
        <dbReference type="Proteomes" id="UP000265520"/>
    </source>
</evidence>
<reference evidence="1 2" key="1">
    <citation type="journal article" date="2018" name="Front. Plant Sci.">
        <title>Red Clover (Trifolium pratense) and Zigzag Clover (T. medium) - A Picture of Genomic Similarities and Differences.</title>
        <authorList>
            <person name="Dluhosova J."/>
            <person name="Istvanek J."/>
            <person name="Nedelnik J."/>
            <person name="Repkova J."/>
        </authorList>
    </citation>
    <scope>NUCLEOTIDE SEQUENCE [LARGE SCALE GENOMIC DNA]</scope>
    <source>
        <strain evidence="2">cv. 10/8</strain>
        <tissue evidence="1">Leaf</tissue>
    </source>
</reference>
<dbReference type="EMBL" id="LXQA011028947">
    <property type="protein sequence ID" value="MCI81835.1"/>
    <property type="molecule type" value="Genomic_DNA"/>
</dbReference>
<organism evidence="1 2">
    <name type="scientific">Trifolium medium</name>
    <dbReference type="NCBI Taxonomy" id="97028"/>
    <lineage>
        <taxon>Eukaryota</taxon>
        <taxon>Viridiplantae</taxon>
        <taxon>Streptophyta</taxon>
        <taxon>Embryophyta</taxon>
        <taxon>Tracheophyta</taxon>
        <taxon>Spermatophyta</taxon>
        <taxon>Magnoliopsida</taxon>
        <taxon>eudicotyledons</taxon>
        <taxon>Gunneridae</taxon>
        <taxon>Pentapetalae</taxon>
        <taxon>rosids</taxon>
        <taxon>fabids</taxon>
        <taxon>Fabales</taxon>
        <taxon>Fabaceae</taxon>
        <taxon>Papilionoideae</taxon>
        <taxon>50 kb inversion clade</taxon>
        <taxon>NPAAA clade</taxon>
        <taxon>Hologalegina</taxon>
        <taxon>IRL clade</taxon>
        <taxon>Trifolieae</taxon>
        <taxon>Trifolium</taxon>
    </lineage>
</organism>
<dbReference type="AlphaFoldDB" id="A0A392V4F6"/>
<keyword evidence="2" id="KW-1185">Reference proteome</keyword>
<proteinExistence type="predicted"/>
<comment type="caution">
    <text evidence="1">The sequence shown here is derived from an EMBL/GenBank/DDBJ whole genome shotgun (WGS) entry which is preliminary data.</text>
</comment>
<name>A0A392V4F6_9FABA</name>
<evidence type="ECO:0000313" key="1">
    <source>
        <dbReference type="EMBL" id="MCI81835.1"/>
    </source>
</evidence>
<protein>
    <submittedName>
        <fullName evidence="1">Uncharacterized protein</fullName>
    </submittedName>
</protein>